<evidence type="ECO:0000313" key="7">
    <source>
        <dbReference type="EMBL" id="AUX09641.1"/>
    </source>
</evidence>
<dbReference type="KEGG" id="hdf:AArcSl_2016"/>
<evidence type="ECO:0000313" key="8">
    <source>
        <dbReference type="Proteomes" id="UP000263012"/>
    </source>
</evidence>
<gene>
    <name evidence="7" type="primary">cydB</name>
    <name evidence="7" type="ORF">AArcSl_2016</name>
</gene>
<protein>
    <submittedName>
        <fullName evidence="7">Cytochrome bd ubiquinol oxidase subunit II</fullName>
    </submittedName>
</protein>
<dbReference type="PANTHER" id="PTHR43141:SF4">
    <property type="entry name" value="CYTOCHROME BD2 SUBUNIT II"/>
    <property type="match status" value="1"/>
</dbReference>
<dbReference type="OrthoDB" id="205826at2157"/>
<keyword evidence="5 6" id="KW-0472">Membrane</keyword>
<dbReference type="AlphaFoldDB" id="A0A343TKL9"/>
<comment type="subcellular location">
    <subcellularLocation>
        <location evidence="1">Cell membrane</location>
        <topology evidence="1">Multi-pass membrane protein</topology>
    </subcellularLocation>
</comment>
<feature type="transmembrane region" description="Helical" evidence="6">
    <location>
        <begin position="130"/>
        <end position="152"/>
    </location>
</feature>
<dbReference type="RefSeq" id="WP_119818560.1">
    <property type="nucleotide sequence ID" value="NZ_CP025066.1"/>
</dbReference>
<feature type="transmembrane region" description="Helical" evidence="6">
    <location>
        <begin position="299"/>
        <end position="319"/>
    </location>
</feature>
<accession>A0A343TKL9</accession>
<dbReference type="GO" id="GO:0005886">
    <property type="term" value="C:plasma membrane"/>
    <property type="evidence" value="ECO:0007669"/>
    <property type="project" value="UniProtKB-SubCell"/>
</dbReference>
<dbReference type="GeneID" id="37878368"/>
<organism evidence="7 8">
    <name type="scientific">Halalkaliarchaeum desulfuricum</name>
    <dbReference type="NCBI Taxonomy" id="2055893"/>
    <lineage>
        <taxon>Archaea</taxon>
        <taxon>Methanobacteriati</taxon>
        <taxon>Methanobacteriota</taxon>
        <taxon>Stenosarchaea group</taxon>
        <taxon>Halobacteria</taxon>
        <taxon>Halobacteriales</taxon>
        <taxon>Haloferacaceae</taxon>
        <taxon>Halalkaliarchaeum</taxon>
    </lineage>
</organism>
<dbReference type="GO" id="GO:0016682">
    <property type="term" value="F:oxidoreductase activity, acting on diphenols and related substances as donors, oxygen as acceptor"/>
    <property type="evidence" value="ECO:0007669"/>
    <property type="project" value="TreeGrafter"/>
</dbReference>
<feature type="transmembrane region" description="Helical" evidence="6">
    <location>
        <begin position="230"/>
        <end position="249"/>
    </location>
</feature>
<dbReference type="GO" id="GO:0019646">
    <property type="term" value="P:aerobic electron transport chain"/>
    <property type="evidence" value="ECO:0007669"/>
    <property type="project" value="TreeGrafter"/>
</dbReference>
<dbReference type="InterPro" id="IPR003317">
    <property type="entry name" value="Cyt-d_oxidase_su2"/>
</dbReference>
<keyword evidence="3 6" id="KW-0812">Transmembrane</keyword>
<evidence type="ECO:0000256" key="2">
    <source>
        <dbReference type="ARBA" id="ARBA00022475"/>
    </source>
</evidence>
<evidence type="ECO:0000256" key="4">
    <source>
        <dbReference type="ARBA" id="ARBA00022989"/>
    </source>
</evidence>
<keyword evidence="4 6" id="KW-1133">Transmembrane helix</keyword>
<feature type="transmembrane region" description="Helical" evidence="6">
    <location>
        <begin position="200"/>
        <end position="218"/>
    </location>
</feature>
<dbReference type="Pfam" id="PF02322">
    <property type="entry name" value="Cyt_bd_oxida_II"/>
    <property type="match status" value="1"/>
</dbReference>
<evidence type="ECO:0000256" key="6">
    <source>
        <dbReference type="SAM" id="Phobius"/>
    </source>
</evidence>
<dbReference type="GO" id="GO:0070069">
    <property type="term" value="C:cytochrome complex"/>
    <property type="evidence" value="ECO:0007669"/>
    <property type="project" value="TreeGrafter"/>
</dbReference>
<keyword evidence="2" id="KW-1003">Cell membrane</keyword>
<feature type="transmembrane region" description="Helical" evidence="6">
    <location>
        <begin position="256"/>
        <end position="279"/>
    </location>
</feature>
<dbReference type="GO" id="GO:0009055">
    <property type="term" value="F:electron transfer activity"/>
    <property type="evidence" value="ECO:0007669"/>
    <property type="project" value="TreeGrafter"/>
</dbReference>
<dbReference type="PANTHER" id="PTHR43141">
    <property type="entry name" value="CYTOCHROME BD2 SUBUNIT II"/>
    <property type="match status" value="1"/>
</dbReference>
<dbReference type="Proteomes" id="UP000263012">
    <property type="component" value="Chromosome"/>
</dbReference>
<evidence type="ECO:0000256" key="3">
    <source>
        <dbReference type="ARBA" id="ARBA00022692"/>
    </source>
</evidence>
<feature type="transmembrane region" description="Helical" evidence="6">
    <location>
        <begin position="94"/>
        <end position="110"/>
    </location>
</feature>
<keyword evidence="8" id="KW-1185">Reference proteome</keyword>
<evidence type="ECO:0000256" key="5">
    <source>
        <dbReference type="ARBA" id="ARBA00023136"/>
    </source>
</evidence>
<feature type="transmembrane region" description="Helical" evidence="6">
    <location>
        <begin position="20"/>
        <end position="48"/>
    </location>
</feature>
<proteinExistence type="predicted"/>
<sequence length="340" mass="36448">MSIPLFVGDAYLVAWLPEFWFGVVVFTLAMYVFLDGFDFGIGIVYPLARDEHERETLLAAFGPVWKANEVWLVGFGTILLGAFPPVYARLLSEHYLLAIAIVLALLFRGVSVKLREERDDEAWVRTCDRAFVAGSVISPFLIGTLVGSWVFASGTASVPALATGVLLVALSATSGTAYLGMKTRGDLRDRIADYGRLAGTIYLGAVVLVLGVLLALDVRGLRALVFTPGVLVPVVATVGFGIATVALASRRAYREWLAATAGLSVSLVGLVAALLYPTIYPAAELTVREAVVSPIPLNLLTVLGLPVLLLVVGYFLYLYRVFEGPVDVEEDEGGYGVGDD</sequence>
<reference evidence="8" key="1">
    <citation type="submission" date="2017-11" db="EMBL/GenBank/DDBJ databases">
        <title>Phenotypic and genomic properties of facultatively anaerobic sulfur-reducing natronoarchaea from hypersaline soda lakes.</title>
        <authorList>
            <person name="Sorokin D.Y."/>
            <person name="Kublanov I.V."/>
            <person name="Roman P."/>
            <person name="Sinninghe Damste J.S."/>
            <person name="Golyshin P.N."/>
            <person name="Rojo D."/>
            <person name="Ciordia S."/>
            <person name="Mena M.D.C."/>
            <person name="Ferrer M."/>
            <person name="Messina E."/>
            <person name="Smedile F."/>
            <person name="La Spada G."/>
            <person name="La Cono V."/>
            <person name="Yakimov M.M."/>
        </authorList>
    </citation>
    <scope>NUCLEOTIDE SEQUENCE [LARGE SCALE GENOMIC DNA]</scope>
    <source>
        <strain evidence="8">AArc-Sl</strain>
    </source>
</reference>
<feature type="transmembrane region" description="Helical" evidence="6">
    <location>
        <begin position="158"/>
        <end position="179"/>
    </location>
</feature>
<dbReference type="EMBL" id="CP025066">
    <property type="protein sequence ID" value="AUX09641.1"/>
    <property type="molecule type" value="Genomic_DNA"/>
</dbReference>
<evidence type="ECO:0000256" key="1">
    <source>
        <dbReference type="ARBA" id="ARBA00004651"/>
    </source>
</evidence>
<name>A0A343TKL9_9EURY</name>